<evidence type="ECO:0000313" key="2">
    <source>
        <dbReference type="Proteomes" id="UP000261340"/>
    </source>
</evidence>
<dbReference type="AlphaFoldDB" id="A0A3Q0SSJ7"/>
<dbReference type="Gene3D" id="3.40.50.720">
    <property type="entry name" value="NAD(P)-binding Rossmann-like Domain"/>
    <property type="match status" value="1"/>
</dbReference>
<name>A0A3Q0SSJ7_AMPCI</name>
<dbReference type="STRING" id="61819.ENSACIP00000025752"/>
<dbReference type="Ensembl" id="ENSACIT00000026426.1">
    <property type="protein sequence ID" value="ENSACIP00000025752.1"/>
    <property type="gene ID" value="ENSACIG00000019957.1"/>
</dbReference>
<organism evidence="1 2">
    <name type="scientific">Amphilophus citrinellus</name>
    <name type="common">Midas cichlid</name>
    <name type="synonym">Cichlasoma citrinellum</name>
    <dbReference type="NCBI Taxonomy" id="61819"/>
    <lineage>
        <taxon>Eukaryota</taxon>
        <taxon>Metazoa</taxon>
        <taxon>Chordata</taxon>
        <taxon>Craniata</taxon>
        <taxon>Vertebrata</taxon>
        <taxon>Euteleostomi</taxon>
        <taxon>Actinopterygii</taxon>
        <taxon>Neopterygii</taxon>
        <taxon>Teleostei</taxon>
        <taxon>Neoteleostei</taxon>
        <taxon>Acanthomorphata</taxon>
        <taxon>Ovalentaria</taxon>
        <taxon>Cichlomorphae</taxon>
        <taxon>Cichliformes</taxon>
        <taxon>Cichlidae</taxon>
        <taxon>New World cichlids</taxon>
        <taxon>Cichlasomatinae</taxon>
        <taxon>Heroini</taxon>
        <taxon>Amphilophus</taxon>
    </lineage>
</organism>
<proteinExistence type="predicted"/>
<dbReference type="Proteomes" id="UP000261340">
    <property type="component" value="Unplaced"/>
</dbReference>
<reference evidence="1" key="2">
    <citation type="submission" date="2025-09" db="UniProtKB">
        <authorList>
            <consortium name="Ensembl"/>
        </authorList>
    </citation>
    <scope>IDENTIFICATION</scope>
</reference>
<protein>
    <recommendedName>
        <fullName evidence="3">FAD/NAD(P)-binding domain-containing protein</fullName>
    </recommendedName>
</protein>
<accession>A0A3Q0SSJ7</accession>
<evidence type="ECO:0000313" key="1">
    <source>
        <dbReference type="Ensembl" id="ENSACIP00000025752.1"/>
    </source>
</evidence>
<keyword evidence="2" id="KW-1185">Reference proteome</keyword>
<evidence type="ECO:0008006" key="3">
    <source>
        <dbReference type="Google" id="ProtNLM"/>
    </source>
</evidence>
<dbReference type="SUPFAM" id="SSF51971">
    <property type="entry name" value="Nucleotide-binding domain"/>
    <property type="match status" value="1"/>
</dbReference>
<reference evidence="1" key="1">
    <citation type="submission" date="2025-08" db="UniProtKB">
        <authorList>
            <consortium name="Ensembl"/>
        </authorList>
    </citation>
    <scope>IDENTIFICATION</scope>
</reference>
<sequence length="98" mass="10964">QEPSLKSYFRWQQWHPFRYTPALHLNIFSCIASFSSCGPKVCIVGSGPAGFYTAQHLIKVWSAVHNPECILHCLLLLPAGSNKKVMQINICAEVLSHP</sequence>